<sequence length="710" mass="79263">MSQWNELMKLIHRVPSTTLVMLIALLAFQPQTATYAATPDGFTSLFNGVDLSGWKGLVGNPKTRAAMSDEELSAAQQEADKIMRAHWSVVDGVLQFDGKGKSLCTEQEYGDFELYVDWKILKGGDSGIYLRGSPQVQIWDTEFENYFRHGAENGSGALWNNKRNPRFPLVKADKPVGQWNTFYIRMVGERVTIRLNGQLVAENVVMENLWERDLPIYPRGQIELQNHGNTLYFRDIAIREIPTDEANAILTAMSDDDSFERVFNGSDFTGWSGDLDNYEIANDAIVCKQGKGGTIFTEKQYEDFIAKLEFKLPPAGNNGLAIRYSGKGNVSANGIELQVLDSEAARYANLDARQYHGSVYGLVPAHRGYLRPTGEWNFQQVTVRGSMIKVELNGYTILDADLAEVKESKSGAVPEGARRRGGHFGFAGHQDPVAFRNVEIRELPGEPAEPPSRDVAVSPADGPIELFNGRNLEGFYTWMRDTEYADPNKVFTVSDGMIHISGNGYGALITNQSYRDYHLIVEFKWGEKTWGDREDRARDSGILVHAWGPDGGFGNTWMAAIEAQIIEGGVGDILVLTGADPVTGQVLPVSLSAEIAKDRDGEKVWKRGADRMTLSSGRINWFGRDEDWADKIDFRGKQDVESRFGEWTRLEVIADGGHLLYIVNGVVVNEAFEAKPDFGKLLLQTEQAEMFVRRYELWPLGKAPADELEQ</sequence>
<feature type="domain" description="3-keto-alpha-glucoside-1,2-lyase/3-keto-2-hydroxy-glucal hydratase" evidence="2">
    <location>
        <begin position="463"/>
        <end position="694"/>
    </location>
</feature>
<evidence type="ECO:0000259" key="2">
    <source>
        <dbReference type="Pfam" id="PF06439"/>
    </source>
</evidence>
<dbReference type="Proteomes" id="UP001500840">
    <property type="component" value="Unassembled WGS sequence"/>
</dbReference>
<proteinExistence type="predicted"/>
<comment type="caution">
    <text evidence="3">The sequence shown here is derived from an EMBL/GenBank/DDBJ whole genome shotgun (WGS) entry which is preliminary data.</text>
</comment>
<dbReference type="Pfam" id="PF06439">
    <property type="entry name" value="3keto-disac_hyd"/>
    <property type="match status" value="3"/>
</dbReference>
<reference evidence="4" key="1">
    <citation type="journal article" date="2019" name="Int. J. Syst. Evol. Microbiol.">
        <title>The Global Catalogue of Microorganisms (GCM) 10K type strain sequencing project: providing services to taxonomists for standard genome sequencing and annotation.</title>
        <authorList>
            <consortium name="The Broad Institute Genomics Platform"/>
            <consortium name="The Broad Institute Genome Sequencing Center for Infectious Disease"/>
            <person name="Wu L."/>
            <person name="Ma J."/>
        </authorList>
    </citation>
    <scope>NUCLEOTIDE SEQUENCE [LARGE SCALE GENOMIC DNA]</scope>
    <source>
        <strain evidence="4">JCM 17759</strain>
    </source>
</reference>
<evidence type="ECO:0000313" key="3">
    <source>
        <dbReference type="EMBL" id="GAA4455568.1"/>
    </source>
</evidence>
<accession>A0ABP8MVR1</accession>
<protein>
    <recommendedName>
        <fullName evidence="2">3-keto-alpha-glucoside-1,2-lyase/3-keto-2-hydroxy-glucal hydratase domain-containing protein</fullName>
    </recommendedName>
</protein>
<feature type="domain" description="3-keto-alpha-glucoside-1,2-lyase/3-keto-2-hydroxy-glucal hydratase" evidence="2">
    <location>
        <begin position="259"/>
        <end position="441"/>
    </location>
</feature>
<feature type="domain" description="3-keto-alpha-glucoside-1,2-lyase/3-keto-2-hydroxy-glucal hydratase" evidence="2">
    <location>
        <begin position="41"/>
        <end position="239"/>
    </location>
</feature>
<feature type="signal peptide" evidence="1">
    <location>
        <begin position="1"/>
        <end position="36"/>
    </location>
</feature>
<dbReference type="InterPro" id="IPR010496">
    <property type="entry name" value="AL/BT2_dom"/>
</dbReference>
<dbReference type="EMBL" id="BAABGA010000035">
    <property type="protein sequence ID" value="GAA4455568.1"/>
    <property type="molecule type" value="Genomic_DNA"/>
</dbReference>
<name>A0ABP8MVR1_9BACT</name>
<evidence type="ECO:0000256" key="1">
    <source>
        <dbReference type="SAM" id="SignalP"/>
    </source>
</evidence>
<keyword evidence="4" id="KW-1185">Reference proteome</keyword>
<organism evidence="3 4">
    <name type="scientific">Novipirellula rosea</name>
    <dbReference type="NCBI Taxonomy" id="1031540"/>
    <lineage>
        <taxon>Bacteria</taxon>
        <taxon>Pseudomonadati</taxon>
        <taxon>Planctomycetota</taxon>
        <taxon>Planctomycetia</taxon>
        <taxon>Pirellulales</taxon>
        <taxon>Pirellulaceae</taxon>
        <taxon>Novipirellula</taxon>
    </lineage>
</organism>
<gene>
    <name evidence="3" type="ORF">GCM10023156_29800</name>
</gene>
<feature type="chain" id="PRO_5047480588" description="3-keto-alpha-glucoside-1,2-lyase/3-keto-2-hydroxy-glucal hydratase domain-containing protein" evidence="1">
    <location>
        <begin position="37"/>
        <end position="710"/>
    </location>
</feature>
<evidence type="ECO:0000313" key="4">
    <source>
        <dbReference type="Proteomes" id="UP001500840"/>
    </source>
</evidence>
<dbReference type="Gene3D" id="2.60.120.560">
    <property type="entry name" value="Exo-inulinase, domain 1"/>
    <property type="match status" value="3"/>
</dbReference>
<keyword evidence="1" id="KW-0732">Signal</keyword>